<dbReference type="AlphaFoldDB" id="A0AAW9RGH7"/>
<dbReference type="Pfam" id="PF00266">
    <property type="entry name" value="Aminotran_5"/>
    <property type="match status" value="1"/>
</dbReference>
<dbReference type="InterPro" id="IPR015421">
    <property type="entry name" value="PyrdxlP-dep_Trfase_major"/>
</dbReference>
<evidence type="ECO:0000259" key="2">
    <source>
        <dbReference type="Pfam" id="PF00266"/>
    </source>
</evidence>
<dbReference type="PANTHER" id="PTHR43586:SF15">
    <property type="entry name" value="BLR3095 PROTEIN"/>
    <property type="match status" value="1"/>
</dbReference>
<keyword evidence="3" id="KW-0032">Aminotransferase</keyword>
<gene>
    <name evidence="3" type="ORF">V3330_09935</name>
</gene>
<sequence length="394" mass="42733">MTDPNADVQAEASFDLDGVRDQFPLLQHATYLNSCSYGLLSKAVDSAFQEYLAARHQKGAHWGLWVDKMVQTRLALSQLLQCAPEDVSLSSSLSDSVNSLASALDFSGQRNKVVVTDFDFSTTSHIWLAQQRRGAQVVRAQTDASGVNIPLEQFDALIDEQTKIVSIPIICYRTGASLDARAVVKLAHERGALVFVDGYSVMGTAPISAPELGADFIAGGCLKFLLGTSGLGYMYVRNSESQALTPTATGWFAQENPFAMDNQCHQPASNARRFESGTPSVSAMYACTAGIQLLLDASLAAVERQIGRLAEQIVTGVQGRGWRLVTPPSPDRHSSILAVASNDAAGLVQKLEQDQVYVSNREGNIRIAPHYYNSDEDIDILFRSLERNAGLLET</sequence>
<dbReference type="Proteomes" id="UP001359886">
    <property type="component" value="Unassembled WGS sequence"/>
</dbReference>
<dbReference type="GO" id="GO:0008483">
    <property type="term" value="F:transaminase activity"/>
    <property type="evidence" value="ECO:0007669"/>
    <property type="project" value="UniProtKB-KW"/>
</dbReference>
<keyword evidence="3" id="KW-0808">Transferase</keyword>
<dbReference type="Gene3D" id="3.40.640.10">
    <property type="entry name" value="Type I PLP-dependent aspartate aminotransferase-like (Major domain)"/>
    <property type="match status" value="1"/>
</dbReference>
<name>A0AAW9RGH7_9GAMM</name>
<keyword evidence="4" id="KW-1185">Reference proteome</keyword>
<proteinExistence type="predicted"/>
<reference evidence="3 4" key="1">
    <citation type="submission" date="2024-02" db="EMBL/GenBank/DDBJ databases">
        <title>A novel Wenzhouxiangellaceae bacterium, isolated from coastal sediments.</title>
        <authorList>
            <person name="Du Z.-J."/>
            <person name="Ye Y.-Q."/>
            <person name="Zhang X.-Y."/>
        </authorList>
    </citation>
    <scope>NUCLEOTIDE SEQUENCE [LARGE SCALE GENOMIC DNA]</scope>
    <source>
        <strain evidence="3 4">CH-27</strain>
    </source>
</reference>
<dbReference type="Gene3D" id="3.90.1150.10">
    <property type="entry name" value="Aspartate Aminotransferase, domain 1"/>
    <property type="match status" value="1"/>
</dbReference>
<dbReference type="InterPro" id="IPR015424">
    <property type="entry name" value="PyrdxlP-dep_Trfase"/>
</dbReference>
<evidence type="ECO:0000256" key="1">
    <source>
        <dbReference type="ARBA" id="ARBA00022898"/>
    </source>
</evidence>
<dbReference type="EMBL" id="JAZHOG010000006">
    <property type="protein sequence ID" value="MEJ8567943.1"/>
    <property type="molecule type" value="Genomic_DNA"/>
</dbReference>
<evidence type="ECO:0000313" key="4">
    <source>
        <dbReference type="Proteomes" id="UP001359886"/>
    </source>
</evidence>
<accession>A0AAW9RGH7</accession>
<dbReference type="PANTHER" id="PTHR43586">
    <property type="entry name" value="CYSTEINE DESULFURASE"/>
    <property type="match status" value="1"/>
</dbReference>
<keyword evidence="1" id="KW-0663">Pyridoxal phosphate</keyword>
<dbReference type="InterPro" id="IPR015422">
    <property type="entry name" value="PyrdxlP-dep_Trfase_small"/>
</dbReference>
<dbReference type="RefSeq" id="WP_354695268.1">
    <property type="nucleotide sequence ID" value="NZ_JAZHOG010000006.1"/>
</dbReference>
<comment type="caution">
    <text evidence="3">The sequence shown here is derived from an EMBL/GenBank/DDBJ whole genome shotgun (WGS) entry which is preliminary data.</text>
</comment>
<protein>
    <submittedName>
        <fullName evidence="3">Aminotransferase class V-fold PLP-dependent enzyme</fullName>
    </submittedName>
</protein>
<organism evidence="3 4">
    <name type="scientific">Elongatibacter sediminis</name>
    <dbReference type="NCBI Taxonomy" id="3119006"/>
    <lineage>
        <taxon>Bacteria</taxon>
        <taxon>Pseudomonadati</taxon>
        <taxon>Pseudomonadota</taxon>
        <taxon>Gammaproteobacteria</taxon>
        <taxon>Chromatiales</taxon>
        <taxon>Wenzhouxiangellaceae</taxon>
        <taxon>Elongatibacter</taxon>
    </lineage>
</organism>
<dbReference type="InterPro" id="IPR000192">
    <property type="entry name" value="Aminotrans_V_dom"/>
</dbReference>
<dbReference type="SUPFAM" id="SSF53383">
    <property type="entry name" value="PLP-dependent transferases"/>
    <property type="match status" value="1"/>
</dbReference>
<evidence type="ECO:0000313" key="3">
    <source>
        <dbReference type="EMBL" id="MEJ8567943.1"/>
    </source>
</evidence>
<feature type="domain" description="Aminotransferase class V" evidence="2">
    <location>
        <begin position="43"/>
        <end position="358"/>
    </location>
</feature>